<dbReference type="EMBL" id="FNPZ01000003">
    <property type="protein sequence ID" value="SDZ31425.1"/>
    <property type="molecule type" value="Genomic_DNA"/>
</dbReference>
<dbReference type="Gene3D" id="3.40.190.10">
    <property type="entry name" value="Periplasmic binding protein-like II"/>
    <property type="match status" value="1"/>
</dbReference>
<keyword evidence="3" id="KW-1185">Reference proteome</keyword>
<evidence type="ECO:0008006" key="4">
    <source>
        <dbReference type="Google" id="ProtNLM"/>
    </source>
</evidence>
<name>A0A1H3S1J6_9MICO</name>
<proteinExistence type="predicted"/>
<evidence type="ECO:0000313" key="3">
    <source>
        <dbReference type="Proteomes" id="UP000198891"/>
    </source>
</evidence>
<accession>A0A1H3S1J6</accession>
<sequence>MIHSPAHRLRRPLVAALVIVVGASLASCAGSTPAPTSDAAIPAADAASTLSGVCPATVVVQATWEPEVDQAPFYNLVGPDRVIDTSKKSVTGTLVDGGKDTGVTIEVRSGGSAIGYQPVASQMYTDTSITLGSVTTEDRIAGATSQPTIGVFATRQLSPLMLMWDPATHPDWNSIADIGKTDAAVVVPKGALFADALVAQGVLKASQIDPTYDGTPARFVSDPSIAQDGFVTSEPYIYEHEVAQWGKPVKYQLVKDAGYDVYPDSLSIRSGDLTTLAPCLEKLVPVLQRSELAYLADPTATNDLIVTLAEQYNTGWVYSAGVADAGIAATKKYQTMTGTDLSVPMGSFEQTRADSSFELLTKTLGASGVTIKPGLTAADVFTNQFIDTSITSE</sequence>
<evidence type="ECO:0000313" key="2">
    <source>
        <dbReference type="EMBL" id="SDZ31425.1"/>
    </source>
</evidence>
<dbReference type="Proteomes" id="UP000198891">
    <property type="component" value="Unassembled WGS sequence"/>
</dbReference>
<dbReference type="STRING" id="381665.SAMN05216554_3214"/>
<evidence type="ECO:0000256" key="1">
    <source>
        <dbReference type="SAM" id="SignalP"/>
    </source>
</evidence>
<feature type="signal peptide" evidence="1">
    <location>
        <begin position="1"/>
        <end position="29"/>
    </location>
</feature>
<keyword evidence="1" id="KW-0732">Signal</keyword>
<dbReference type="RefSeq" id="WP_092555568.1">
    <property type="nucleotide sequence ID" value="NZ_FNPZ01000003.1"/>
</dbReference>
<dbReference type="OrthoDB" id="3595952at2"/>
<protein>
    <recommendedName>
        <fullName evidence="4">ABC-type nitrate/sulfonate/bicarbonate transport system, substrate-binding protein</fullName>
    </recommendedName>
</protein>
<feature type="chain" id="PRO_5039142251" description="ABC-type nitrate/sulfonate/bicarbonate transport system, substrate-binding protein" evidence="1">
    <location>
        <begin position="30"/>
        <end position="393"/>
    </location>
</feature>
<gene>
    <name evidence="2" type="ORF">SAMN05216554_3214</name>
</gene>
<reference evidence="2 3" key="1">
    <citation type="submission" date="2016-10" db="EMBL/GenBank/DDBJ databases">
        <authorList>
            <person name="de Groot N.N."/>
        </authorList>
    </citation>
    <scope>NUCLEOTIDE SEQUENCE [LARGE SCALE GENOMIC DNA]</scope>
    <source>
        <strain evidence="2 3">CGMCC 4.3491</strain>
    </source>
</reference>
<dbReference type="AlphaFoldDB" id="A0A1H3S1J6"/>
<organism evidence="2 3">
    <name type="scientific">Herbiconiux ginsengi</name>
    <dbReference type="NCBI Taxonomy" id="381665"/>
    <lineage>
        <taxon>Bacteria</taxon>
        <taxon>Bacillati</taxon>
        <taxon>Actinomycetota</taxon>
        <taxon>Actinomycetes</taxon>
        <taxon>Micrococcales</taxon>
        <taxon>Microbacteriaceae</taxon>
        <taxon>Herbiconiux</taxon>
    </lineage>
</organism>